<evidence type="ECO:0000313" key="1">
    <source>
        <dbReference type="EMBL" id="GFO42090.1"/>
    </source>
</evidence>
<proteinExistence type="predicted"/>
<gene>
    <name evidence="1" type="ORF">PoB_006859500</name>
</gene>
<dbReference type="Proteomes" id="UP000735302">
    <property type="component" value="Unassembled WGS sequence"/>
</dbReference>
<comment type="caution">
    <text evidence="1">The sequence shown here is derived from an EMBL/GenBank/DDBJ whole genome shotgun (WGS) entry which is preliminary data.</text>
</comment>
<organism evidence="1 2">
    <name type="scientific">Plakobranchus ocellatus</name>
    <dbReference type="NCBI Taxonomy" id="259542"/>
    <lineage>
        <taxon>Eukaryota</taxon>
        <taxon>Metazoa</taxon>
        <taxon>Spiralia</taxon>
        <taxon>Lophotrochozoa</taxon>
        <taxon>Mollusca</taxon>
        <taxon>Gastropoda</taxon>
        <taxon>Heterobranchia</taxon>
        <taxon>Euthyneura</taxon>
        <taxon>Panpulmonata</taxon>
        <taxon>Sacoglossa</taxon>
        <taxon>Placobranchoidea</taxon>
        <taxon>Plakobranchidae</taxon>
        <taxon>Plakobranchus</taxon>
    </lineage>
</organism>
<reference evidence="1 2" key="1">
    <citation type="journal article" date="2021" name="Elife">
        <title>Chloroplast acquisition without the gene transfer in kleptoplastic sea slugs, Plakobranchus ocellatus.</title>
        <authorList>
            <person name="Maeda T."/>
            <person name="Takahashi S."/>
            <person name="Yoshida T."/>
            <person name="Shimamura S."/>
            <person name="Takaki Y."/>
            <person name="Nagai Y."/>
            <person name="Toyoda A."/>
            <person name="Suzuki Y."/>
            <person name="Arimoto A."/>
            <person name="Ishii H."/>
            <person name="Satoh N."/>
            <person name="Nishiyama T."/>
            <person name="Hasebe M."/>
            <person name="Maruyama T."/>
            <person name="Minagawa J."/>
            <person name="Obokata J."/>
            <person name="Shigenobu S."/>
        </authorList>
    </citation>
    <scope>NUCLEOTIDE SEQUENCE [LARGE SCALE GENOMIC DNA]</scope>
</reference>
<name>A0AAV4DDR8_9GAST</name>
<accession>A0AAV4DDR8</accession>
<dbReference type="AlphaFoldDB" id="A0AAV4DDR8"/>
<dbReference type="EMBL" id="BLXT01007752">
    <property type="protein sequence ID" value="GFO42090.1"/>
    <property type="molecule type" value="Genomic_DNA"/>
</dbReference>
<evidence type="ECO:0000313" key="2">
    <source>
        <dbReference type="Proteomes" id="UP000735302"/>
    </source>
</evidence>
<keyword evidence="2" id="KW-1185">Reference proteome</keyword>
<protein>
    <submittedName>
        <fullName evidence="1">Pannexin 10</fullName>
    </submittedName>
</protein>
<sequence>MVEVSSAGHGARTHLVQSEPSLSYKAQCWCPSQFTDYMVKYTNAVCGAAFNLRIRGIDTATRGLGVSLYDIPFSELMAVSADYLKDKEFVPWWSNENQDETPAINNQTLTQKESSEFLRLKHENADKAWHFIHIKRPFVLFLFGICFTIPHLFEHSCLGYC</sequence>